<reference evidence="2" key="1">
    <citation type="journal article" date="2019" name="Int. J. Syst. Evol. Microbiol.">
        <title>The Global Catalogue of Microorganisms (GCM) 10K type strain sequencing project: providing services to taxonomists for standard genome sequencing and annotation.</title>
        <authorList>
            <consortium name="The Broad Institute Genomics Platform"/>
            <consortium name="The Broad Institute Genome Sequencing Center for Infectious Disease"/>
            <person name="Wu L."/>
            <person name="Ma J."/>
        </authorList>
    </citation>
    <scope>NUCLEOTIDE SEQUENCE [LARGE SCALE GENOMIC DNA]</scope>
    <source>
        <strain evidence="2">JCM 12607</strain>
    </source>
</reference>
<accession>A0ABW2XB95</accession>
<name>A0ABW2XB95_9ACTN</name>
<comment type="caution">
    <text evidence="1">The sequence shown here is derived from an EMBL/GenBank/DDBJ whole genome shotgun (WGS) entry which is preliminary data.</text>
</comment>
<organism evidence="1 2">
    <name type="scientific">Streptomyces sanglieri</name>
    <dbReference type="NCBI Taxonomy" id="193460"/>
    <lineage>
        <taxon>Bacteria</taxon>
        <taxon>Bacillati</taxon>
        <taxon>Actinomycetota</taxon>
        <taxon>Actinomycetes</taxon>
        <taxon>Kitasatosporales</taxon>
        <taxon>Streptomycetaceae</taxon>
        <taxon>Streptomyces</taxon>
    </lineage>
</organism>
<proteinExistence type="predicted"/>
<evidence type="ECO:0000313" key="1">
    <source>
        <dbReference type="EMBL" id="MFD0629280.1"/>
    </source>
</evidence>
<protein>
    <submittedName>
        <fullName evidence="1">Uncharacterized protein</fullName>
    </submittedName>
</protein>
<gene>
    <name evidence="1" type="ORF">ACFQ2K_48395</name>
</gene>
<dbReference type="EMBL" id="JBHTGL010000008">
    <property type="protein sequence ID" value="MFD0629280.1"/>
    <property type="molecule type" value="Genomic_DNA"/>
</dbReference>
<evidence type="ECO:0000313" key="2">
    <source>
        <dbReference type="Proteomes" id="UP001596915"/>
    </source>
</evidence>
<keyword evidence="2" id="KW-1185">Reference proteome</keyword>
<dbReference type="Proteomes" id="UP001596915">
    <property type="component" value="Unassembled WGS sequence"/>
</dbReference>
<sequence>MCCGCRTQSTRRRTGPGPWCTRSGIREDGLLIWASTEHEDLYCWQIDDSIDPDRWFVAVQPCDDDFVPFDCTAAEFICRILLDPHHPFTMARYFDTHWFMNHREIE</sequence>